<keyword evidence="2" id="KW-1185">Reference proteome</keyword>
<name>A0ABC8TQ68_9AQUA</name>
<comment type="caution">
    <text evidence="1">The sequence shown here is derived from an EMBL/GenBank/DDBJ whole genome shotgun (WGS) entry which is preliminary data.</text>
</comment>
<reference evidence="1 2" key="1">
    <citation type="submission" date="2024-02" db="EMBL/GenBank/DDBJ databases">
        <authorList>
            <person name="Vignale AGUSTIN F."/>
            <person name="Sosa J E."/>
            <person name="Modenutti C."/>
        </authorList>
    </citation>
    <scope>NUCLEOTIDE SEQUENCE [LARGE SCALE GENOMIC DNA]</scope>
</reference>
<dbReference type="Proteomes" id="UP001642360">
    <property type="component" value="Unassembled WGS sequence"/>
</dbReference>
<evidence type="ECO:0000313" key="2">
    <source>
        <dbReference type="Proteomes" id="UP001642360"/>
    </source>
</evidence>
<feature type="non-terminal residue" evidence="1">
    <location>
        <position position="99"/>
    </location>
</feature>
<sequence length="99" mass="11070">IARTIKVEANGLRSFKDLVTAENLAKYNFAPLIQAFPSTDPVEIGLNKELIQKTMEERKRDKLVKKANLLPSKKSKFDHFHSASSSLANALESSSNEPR</sequence>
<feature type="non-terminal residue" evidence="1">
    <location>
        <position position="1"/>
    </location>
</feature>
<evidence type="ECO:0000313" key="1">
    <source>
        <dbReference type="EMBL" id="CAK9171619.1"/>
    </source>
</evidence>
<gene>
    <name evidence="1" type="ORF">ILEXP_LOCUS41199</name>
</gene>
<proteinExistence type="predicted"/>
<organism evidence="1 2">
    <name type="scientific">Ilex paraguariensis</name>
    <name type="common">yerba mate</name>
    <dbReference type="NCBI Taxonomy" id="185542"/>
    <lineage>
        <taxon>Eukaryota</taxon>
        <taxon>Viridiplantae</taxon>
        <taxon>Streptophyta</taxon>
        <taxon>Embryophyta</taxon>
        <taxon>Tracheophyta</taxon>
        <taxon>Spermatophyta</taxon>
        <taxon>Magnoliopsida</taxon>
        <taxon>eudicotyledons</taxon>
        <taxon>Gunneridae</taxon>
        <taxon>Pentapetalae</taxon>
        <taxon>asterids</taxon>
        <taxon>campanulids</taxon>
        <taxon>Aquifoliales</taxon>
        <taxon>Aquifoliaceae</taxon>
        <taxon>Ilex</taxon>
    </lineage>
</organism>
<protein>
    <submittedName>
        <fullName evidence="1">Uncharacterized protein</fullName>
    </submittedName>
</protein>
<dbReference type="AlphaFoldDB" id="A0ABC8TQ68"/>
<accession>A0ABC8TQ68</accession>
<dbReference type="EMBL" id="CAUOFW020005803">
    <property type="protein sequence ID" value="CAK9171619.1"/>
    <property type="molecule type" value="Genomic_DNA"/>
</dbReference>